<protein>
    <submittedName>
        <fullName evidence="1">Uncharacterized protein</fullName>
    </submittedName>
</protein>
<gene>
    <name evidence="1" type="ORF">MCHLO_02920</name>
</gene>
<proteinExistence type="predicted"/>
<sequence>MLPAFVRRPCPVHCVCHGPPRQDEQGYTVVLAQLIGAGIGTAVSVDLERRAVQDVPSQLASLALSLKSTGVGVVMPDMASTGAMRRLLSGPSRTFLA</sequence>
<reference evidence="1" key="1">
    <citation type="submission" date="2014-09" db="EMBL/GenBank/DDBJ databases">
        <title>Genome sequence of the luminous mushroom Mycena chlorophos for searching fungal bioluminescence genes.</title>
        <authorList>
            <person name="Tanaka Y."/>
            <person name="Kasuga D."/>
            <person name="Oba Y."/>
            <person name="Hase S."/>
            <person name="Sato K."/>
            <person name="Oba Y."/>
            <person name="Sakakibara Y."/>
        </authorList>
    </citation>
    <scope>NUCLEOTIDE SEQUENCE</scope>
</reference>
<evidence type="ECO:0000313" key="1">
    <source>
        <dbReference type="EMBL" id="GAT45334.1"/>
    </source>
</evidence>
<dbReference type="EMBL" id="DF841095">
    <property type="protein sequence ID" value="GAT45334.1"/>
    <property type="molecule type" value="Genomic_DNA"/>
</dbReference>
<keyword evidence="2" id="KW-1185">Reference proteome</keyword>
<evidence type="ECO:0000313" key="2">
    <source>
        <dbReference type="Proteomes" id="UP000815677"/>
    </source>
</evidence>
<dbReference type="Proteomes" id="UP000815677">
    <property type="component" value="Unassembled WGS sequence"/>
</dbReference>
<organism evidence="1 2">
    <name type="scientific">Mycena chlorophos</name>
    <name type="common">Agaric fungus</name>
    <name type="synonym">Agaricus chlorophos</name>
    <dbReference type="NCBI Taxonomy" id="658473"/>
    <lineage>
        <taxon>Eukaryota</taxon>
        <taxon>Fungi</taxon>
        <taxon>Dikarya</taxon>
        <taxon>Basidiomycota</taxon>
        <taxon>Agaricomycotina</taxon>
        <taxon>Agaricomycetes</taxon>
        <taxon>Agaricomycetidae</taxon>
        <taxon>Agaricales</taxon>
        <taxon>Marasmiineae</taxon>
        <taxon>Mycenaceae</taxon>
        <taxon>Mycena</taxon>
    </lineage>
</organism>
<accession>A0ABQ0L2E0</accession>
<name>A0ABQ0L2E0_MYCCL</name>